<proteinExistence type="predicted"/>
<organism evidence="1 2">
    <name type="scientific">Faecalicoccus acidiformans</name>
    <dbReference type="NCBI Taxonomy" id="915173"/>
    <lineage>
        <taxon>Bacteria</taxon>
        <taxon>Bacillati</taxon>
        <taxon>Bacillota</taxon>
        <taxon>Erysipelotrichia</taxon>
        <taxon>Erysipelotrichales</taxon>
        <taxon>Erysipelotrichaceae</taxon>
        <taxon>Faecalicoccus</taxon>
    </lineage>
</organism>
<reference evidence="1 2" key="1">
    <citation type="submission" date="2020-08" db="EMBL/GenBank/DDBJ databases">
        <title>Genomic Encyclopedia of Type Strains, Phase IV (KMG-IV): sequencing the most valuable type-strain genomes for metagenomic binning, comparative biology and taxonomic classification.</title>
        <authorList>
            <person name="Goeker M."/>
        </authorList>
    </citation>
    <scope>NUCLEOTIDE SEQUENCE [LARGE SCALE GENOMIC DNA]</scope>
    <source>
        <strain evidence="1 2">DSM 26963</strain>
    </source>
</reference>
<name>A0A7W8FYD2_9FIRM</name>
<dbReference type="AlphaFoldDB" id="A0A7W8FYD2"/>
<gene>
    <name evidence="1" type="ORF">HNQ43_000686</name>
</gene>
<comment type="caution">
    <text evidence="1">The sequence shown here is derived from an EMBL/GenBank/DDBJ whole genome shotgun (WGS) entry which is preliminary data.</text>
</comment>
<dbReference type="Proteomes" id="UP000521313">
    <property type="component" value="Unassembled WGS sequence"/>
</dbReference>
<sequence length="99" mass="11631">MRIRLHVVIDQESETLEAEIKKQLLEKCPTLSFSPSRPQPSLKDCLEFYGTAELDSKQIDSLLAKLNNDWDQDEDDYEAYGFNTLMFHPHVYYLHLQIL</sequence>
<dbReference type="RefSeq" id="WP_183374783.1">
    <property type="nucleotide sequence ID" value="NZ_JACHHD010000005.1"/>
</dbReference>
<evidence type="ECO:0000313" key="1">
    <source>
        <dbReference type="EMBL" id="MBB5184645.1"/>
    </source>
</evidence>
<protein>
    <submittedName>
        <fullName evidence="1">Uncharacterized protein</fullName>
    </submittedName>
</protein>
<evidence type="ECO:0000313" key="2">
    <source>
        <dbReference type="Proteomes" id="UP000521313"/>
    </source>
</evidence>
<dbReference type="EMBL" id="JACHHD010000005">
    <property type="protein sequence ID" value="MBB5184645.1"/>
    <property type="molecule type" value="Genomic_DNA"/>
</dbReference>
<accession>A0A7W8FYD2</accession>